<sequence>MGARLALCLVLCLQVLAAGTVVAGGGARPPAMFVFESSIVDVGNNNYLPGPGVARANRPFNGIDFPGSIPTGRFSNGYNTADYIAKNMGFASSPPAYLSLAPSSSSGPLVQTALSNGINYASGGAGILDSTVSSSTSVSRGPAEGRRRALRQPYLQLLRRRHGAVLDGRQEVGRHQRVDAGGACRRCGC</sequence>
<dbReference type="EMBL" id="CM029043">
    <property type="protein sequence ID" value="KAG2613357.1"/>
    <property type="molecule type" value="Genomic_DNA"/>
</dbReference>
<evidence type="ECO:0000256" key="3">
    <source>
        <dbReference type="SAM" id="SignalP"/>
    </source>
</evidence>
<evidence type="ECO:0000256" key="2">
    <source>
        <dbReference type="SAM" id="MobiDB-lite"/>
    </source>
</evidence>
<feature type="signal peptide" evidence="3">
    <location>
        <begin position="1"/>
        <end position="17"/>
    </location>
</feature>
<evidence type="ECO:0000313" key="4">
    <source>
        <dbReference type="EMBL" id="KAG2613357.1"/>
    </source>
</evidence>
<reference evidence="4 5" key="1">
    <citation type="submission" date="2020-05" db="EMBL/GenBank/DDBJ databases">
        <title>WGS assembly of Panicum virgatum.</title>
        <authorList>
            <person name="Lovell J.T."/>
            <person name="Jenkins J."/>
            <person name="Shu S."/>
            <person name="Juenger T.E."/>
            <person name="Schmutz J."/>
        </authorList>
    </citation>
    <scope>NUCLEOTIDE SEQUENCE [LARGE SCALE GENOMIC DNA]</scope>
    <source>
        <strain evidence="5">cv. AP13</strain>
    </source>
</reference>
<name>A0A8T0TTF0_PANVG</name>
<organism evidence="4 5">
    <name type="scientific">Panicum virgatum</name>
    <name type="common">Blackwell switchgrass</name>
    <dbReference type="NCBI Taxonomy" id="38727"/>
    <lineage>
        <taxon>Eukaryota</taxon>
        <taxon>Viridiplantae</taxon>
        <taxon>Streptophyta</taxon>
        <taxon>Embryophyta</taxon>
        <taxon>Tracheophyta</taxon>
        <taxon>Spermatophyta</taxon>
        <taxon>Magnoliopsida</taxon>
        <taxon>Liliopsida</taxon>
        <taxon>Poales</taxon>
        <taxon>Poaceae</taxon>
        <taxon>PACMAD clade</taxon>
        <taxon>Panicoideae</taxon>
        <taxon>Panicodae</taxon>
        <taxon>Paniceae</taxon>
        <taxon>Panicinae</taxon>
        <taxon>Panicum</taxon>
        <taxon>Panicum sect. Hiantes</taxon>
    </lineage>
</organism>
<dbReference type="PANTHER" id="PTHR45648">
    <property type="entry name" value="GDSL LIPASE/ACYLHYDROLASE FAMILY PROTEIN (AFU_ORTHOLOGUE AFUA_4G14700)"/>
    <property type="match status" value="1"/>
</dbReference>
<dbReference type="GO" id="GO:0016787">
    <property type="term" value="F:hydrolase activity"/>
    <property type="evidence" value="ECO:0007669"/>
    <property type="project" value="UniProtKB-KW"/>
</dbReference>
<dbReference type="PANTHER" id="PTHR45648:SF46">
    <property type="entry name" value="OS06G0725100 PROTEIN"/>
    <property type="match status" value="1"/>
</dbReference>
<keyword evidence="5" id="KW-1185">Reference proteome</keyword>
<feature type="region of interest" description="Disordered" evidence="2">
    <location>
        <begin position="132"/>
        <end position="151"/>
    </location>
</feature>
<evidence type="ECO:0000313" key="5">
    <source>
        <dbReference type="Proteomes" id="UP000823388"/>
    </source>
</evidence>
<proteinExistence type="predicted"/>
<feature type="chain" id="PRO_5035716825" description="GDSL esterase/lipase" evidence="3">
    <location>
        <begin position="18"/>
        <end position="189"/>
    </location>
</feature>
<comment type="caution">
    <text evidence="4">The sequence shown here is derived from an EMBL/GenBank/DDBJ whole genome shotgun (WGS) entry which is preliminary data.</text>
</comment>
<dbReference type="Proteomes" id="UP000823388">
    <property type="component" value="Chromosome 4K"/>
</dbReference>
<evidence type="ECO:0008006" key="6">
    <source>
        <dbReference type="Google" id="ProtNLM"/>
    </source>
</evidence>
<evidence type="ECO:0000256" key="1">
    <source>
        <dbReference type="ARBA" id="ARBA00022801"/>
    </source>
</evidence>
<dbReference type="InterPro" id="IPR051058">
    <property type="entry name" value="GDSL_Est/Lipase"/>
</dbReference>
<dbReference type="AlphaFoldDB" id="A0A8T0TTF0"/>
<dbReference type="Gene3D" id="3.40.50.1110">
    <property type="entry name" value="SGNH hydrolase"/>
    <property type="match status" value="1"/>
</dbReference>
<gene>
    <name evidence="4" type="ORF">PVAP13_4KG350288</name>
</gene>
<accession>A0A8T0TTF0</accession>
<keyword evidence="3" id="KW-0732">Signal</keyword>
<dbReference type="InterPro" id="IPR036514">
    <property type="entry name" value="SGNH_hydro_sf"/>
</dbReference>
<protein>
    <recommendedName>
        <fullName evidence="6">GDSL esterase/lipase</fullName>
    </recommendedName>
</protein>
<keyword evidence="1" id="KW-0378">Hydrolase</keyword>